<feature type="compositionally biased region" description="Low complexity" evidence="4">
    <location>
        <begin position="42"/>
        <end position="53"/>
    </location>
</feature>
<evidence type="ECO:0000256" key="3">
    <source>
        <dbReference type="RuleBase" id="RU000682"/>
    </source>
</evidence>
<dbReference type="Proteomes" id="UP000001555">
    <property type="component" value="Unassembled WGS sequence"/>
</dbReference>
<reference evidence="8" key="2">
    <citation type="submission" date="2020-05" db="UniProtKB">
        <authorList>
            <consortium name="EnsemblMetazoa"/>
        </authorList>
    </citation>
    <scope>IDENTIFICATION</scope>
    <source>
        <strain evidence="8">wikel</strain>
    </source>
</reference>
<keyword evidence="2 3" id="KW-0539">Nucleus</keyword>
<name>B7Q938_IXOSC</name>
<reference evidence="7 9" key="1">
    <citation type="submission" date="2008-03" db="EMBL/GenBank/DDBJ databases">
        <title>Annotation of Ixodes scapularis.</title>
        <authorList>
            <consortium name="Ixodes scapularis Genome Project Consortium"/>
            <person name="Caler E."/>
            <person name="Hannick L.I."/>
            <person name="Bidwell S."/>
            <person name="Joardar V."/>
            <person name="Thiagarajan M."/>
            <person name="Amedeo P."/>
            <person name="Galinsky K.J."/>
            <person name="Schobel S."/>
            <person name="Inman J."/>
            <person name="Hostetler J."/>
            <person name="Miller J."/>
            <person name="Hammond M."/>
            <person name="Megy K."/>
            <person name="Lawson D."/>
            <person name="Kodira C."/>
            <person name="Sutton G."/>
            <person name="Meyer J."/>
            <person name="Hill C.A."/>
            <person name="Birren B."/>
            <person name="Nene V."/>
            <person name="Collins F."/>
            <person name="Alarcon-Chaidez F."/>
            <person name="Wikel S."/>
            <person name="Strausberg R."/>
        </authorList>
    </citation>
    <scope>NUCLEOTIDE SEQUENCE [LARGE SCALE GENOMIC DNA]</scope>
    <source>
        <strain evidence="9">Wikel</strain>
        <strain evidence="7">Wikel colony</strain>
    </source>
</reference>
<evidence type="ECO:0000256" key="2">
    <source>
        <dbReference type="PROSITE-ProRule" id="PRU00108"/>
    </source>
</evidence>
<dbReference type="PaxDb" id="6945-B7Q938"/>
<dbReference type="PANTHER" id="PTHR24329">
    <property type="entry name" value="HOMEOBOX PROTEIN ARISTALESS"/>
    <property type="match status" value="1"/>
</dbReference>
<dbReference type="EMBL" id="ABJB010256016">
    <property type="status" value="NOT_ANNOTATED_CDS"/>
    <property type="molecule type" value="Genomic_DNA"/>
</dbReference>
<dbReference type="STRING" id="6945.B7Q938"/>
<dbReference type="GO" id="GO:0000977">
    <property type="term" value="F:RNA polymerase II transcription regulatory region sequence-specific DNA binding"/>
    <property type="evidence" value="ECO:0000318"/>
    <property type="project" value="GO_Central"/>
</dbReference>
<dbReference type="GO" id="GO:0000981">
    <property type="term" value="F:DNA-binding transcription factor activity, RNA polymerase II-specific"/>
    <property type="evidence" value="ECO:0000318"/>
    <property type="project" value="GO_Central"/>
</dbReference>
<dbReference type="PROSITE" id="PS50803">
    <property type="entry name" value="OAR"/>
    <property type="match status" value="1"/>
</dbReference>
<dbReference type="SUPFAM" id="SSF46689">
    <property type="entry name" value="Homeodomain-like"/>
    <property type="match status" value="1"/>
</dbReference>
<feature type="compositionally biased region" description="Low complexity" evidence="4">
    <location>
        <begin position="258"/>
        <end position="285"/>
    </location>
</feature>
<dbReference type="Gene3D" id="1.10.10.60">
    <property type="entry name" value="Homeodomain-like"/>
    <property type="match status" value="1"/>
</dbReference>
<organism>
    <name type="scientific">Ixodes scapularis</name>
    <name type="common">Black-legged tick</name>
    <name type="synonym">Deer tick</name>
    <dbReference type="NCBI Taxonomy" id="6945"/>
    <lineage>
        <taxon>Eukaryota</taxon>
        <taxon>Metazoa</taxon>
        <taxon>Ecdysozoa</taxon>
        <taxon>Arthropoda</taxon>
        <taxon>Chelicerata</taxon>
        <taxon>Arachnida</taxon>
        <taxon>Acari</taxon>
        <taxon>Parasitiformes</taxon>
        <taxon>Ixodida</taxon>
        <taxon>Ixodoidea</taxon>
        <taxon>Ixodidae</taxon>
        <taxon>Ixodinae</taxon>
        <taxon>Ixodes</taxon>
    </lineage>
</organism>
<feature type="compositionally biased region" description="Low complexity" evidence="4">
    <location>
        <begin position="216"/>
        <end position="233"/>
    </location>
</feature>
<feature type="compositionally biased region" description="Basic residues" evidence="4">
    <location>
        <begin position="54"/>
        <end position="64"/>
    </location>
</feature>
<dbReference type="EMBL" id="ABJB010741818">
    <property type="status" value="NOT_ANNOTATED_CDS"/>
    <property type="molecule type" value="Genomic_DNA"/>
</dbReference>
<keyword evidence="9" id="KW-1185">Reference proteome</keyword>
<dbReference type="PANTHER" id="PTHR24329:SF337">
    <property type="entry name" value="ARISTALESS RELATED HOMEOBOX"/>
    <property type="match status" value="1"/>
</dbReference>
<dbReference type="PROSITE" id="PS50071">
    <property type="entry name" value="HOMEOBOX_2"/>
    <property type="match status" value="1"/>
</dbReference>
<dbReference type="Pfam" id="PF00046">
    <property type="entry name" value="Homeodomain"/>
    <property type="match status" value="1"/>
</dbReference>
<dbReference type="HOGENOM" id="CLU_892214_0_0_1"/>
<dbReference type="EMBL" id="ABJB010128672">
    <property type="status" value="NOT_ANNOTATED_CDS"/>
    <property type="molecule type" value="Genomic_DNA"/>
</dbReference>
<feature type="compositionally biased region" description="Low complexity" evidence="4">
    <location>
        <begin position="65"/>
        <end position="75"/>
    </location>
</feature>
<evidence type="ECO:0000313" key="9">
    <source>
        <dbReference type="Proteomes" id="UP000001555"/>
    </source>
</evidence>
<evidence type="ECO:0000259" key="6">
    <source>
        <dbReference type="PROSITE" id="PS50803"/>
    </source>
</evidence>
<feature type="domain" description="OAR" evidence="6">
    <location>
        <begin position="282"/>
        <end position="295"/>
    </location>
</feature>
<dbReference type="InterPro" id="IPR009057">
    <property type="entry name" value="Homeodomain-like_sf"/>
</dbReference>
<dbReference type="VEuPathDB" id="VectorBase:ISCI021207"/>
<dbReference type="EMBL" id="DS887346">
    <property type="protein sequence ID" value="EEC15360.1"/>
    <property type="molecule type" value="Genomic_DNA"/>
</dbReference>
<evidence type="ECO:0000259" key="5">
    <source>
        <dbReference type="PROSITE" id="PS50071"/>
    </source>
</evidence>
<dbReference type="GO" id="GO:0005634">
    <property type="term" value="C:nucleus"/>
    <property type="evidence" value="ECO:0000318"/>
    <property type="project" value="GO_Central"/>
</dbReference>
<sequence length="312" mass="32488">MLEELEKAFAQTHYPDVFTREDLAMKINLTEARVQGGFAGTLRGPSLSLSGPRPRLRRRRRARRPPAWTAASRPPGRTRRGATAPLSAPHEGPLLGPRALPPLLGPPLPLGASRMGASPADHPFFRDALSSFAAAAAASLPLRGMHQHQLFSAFADATLGGGGAHCGQDSLLGAQPRFPLPPMYFPPHLSAHLAGSHAAFPFKGLHPLCACCVPKSHAPSPSQQSPATAASPAVVSESQQVTGLSHLGASSGDGRAIGSPAAMSSSTSRSSPNGSDDVSTTSSVTELRRKAREHSQAVMLQSAAILKPSADT</sequence>
<dbReference type="EMBL" id="ABJB010534304">
    <property type="status" value="NOT_ANNOTATED_CDS"/>
    <property type="molecule type" value="Genomic_DNA"/>
</dbReference>
<dbReference type="GO" id="GO:0048666">
    <property type="term" value="P:neuron development"/>
    <property type="evidence" value="ECO:0000318"/>
    <property type="project" value="GO_Central"/>
</dbReference>
<feature type="DNA-binding region" description="Homeobox" evidence="2">
    <location>
        <begin position="3"/>
        <end position="39"/>
    </location>
</feature>
<evidence type="ECO:0000313" key="8">
    <source>
        <dbReference type="EnsemblMetazoa" id="ISCW021207-PA"/>
    </source>
</evidence>
<dbReference type="EMBL" id="ABJB010532583">
    <property type="status" value="NOT_ANNOTATED_CDS"/>
    <property type="molecule type" value="Genomic_DNA"/>
</dbReference>
<dbReference type="Pfam" id="PF03826">
    <property type="entry name" value="OAR"/>
    <property type="match status" value="1"/>
</dbReference>
<keyword evidence="2 3" id="KW-0371">Homeobox</keyword>
<evidence type="ECO:0000256" key="1">
    <source>
        <dbReference type="ARBA" id="ARBA00004123"/>
    </source>
</evidence>
<dbReference type="EnsemblMetazoa" id="ISCW021207-RA">
    <property type="protein sequence ID" value="ISCW021207-PA"/>
    <property type="gene ID" value="ISCW021207"/>
</dbReference>
<proteinExistence type="predicted"/>
<dbReference type="InterPro" id="IPR050649">
    <property type="entry name" value="Paired_Homeobox_TFs"/>
</dbReference>
<evidence type="ECO:0000313" key="7">
    <source>
        <dbReference type="EMBL" id="EEC15360.1"/>
    </source>
</evidence>
<dbReference type="InterPro" id="IPR001356">
    <property type="entry name" value="HD"/>
</dbReference>
<dbReference type="GO" id="GO:0006357">
    <property type="term" value="P:regulation of transcription by RNA polymerase II"/>
    <property type="evidence" value="ECO:0000318"/>
    <property type="project" value="GO_Central"/>
</dbReference>
<keyword evidence="2 3" id="KW-0238">DNA-binding</keyword>
<dbReference type="InParanoid" id="B7Q938"/>
<dbReference type="EMBL" id="ABJB011034188">
    <property type="status" value="NOT_ANNOTATED_CDS"/>
    <property type="molecule type" value="Genomic_DNA"/>
</dbReference>
<evidence type="ECO:0000256" key="4">
    <source>
        <dbReference type="SAM" id="MobiDB-lite"/>
    </source>
</evidence>
<feature type="region of interest" description="Disordered" evidence="4">
    <location>
        <begin position="216"/>
        <end position="312"/>
    </location>
</feature>
<dbReference type="CDD" id="cd00086">
    <property type="entry name" value="homeodomain"/>
    <property type="match status" value="1"/>
</dbReference>
<accession>B7Q938</accession>
<dbReference type="VEuPathDB" id="VectorBase:ISCW021207"/>
<dbReference type="AlphaFoldDB" id="B7Q938"/>
<feature type="domain" description="Homeobox" evidence="5">
    <location>
        <begin position="1"/>
        <end position="38"/>
    </location>
</feature>
<comment type="subcellular location">
    <subcellularLocation>
        <location evidence="1 2 3">Nucleus</location>
    </subcellularLocation>
</comment>
<protein>
    <submittedName>
        <fullName evidence="7 8">Homeobox protein arx, putative</fullName>
    </submittedName>
</protein>
<feature type="region of interest" description="Disordered" evidence="4">
    <location>
        <begin position="42"/>
        <end position="101"/>
    </location>
</feature>
<dbReference type="InterPro" id="IPR003654">
    <property type="entry name" value="OAR_dom"/>
</dbReference>
<gene>
    <name evidence="7" type="ORF">IscW_ISCW021207</name>
</gene>